<keyword evidence="3" id="KW-0238">DNA-binding</keyword>
<name>C8PHW6_9BACT</name>
<evidence type="ECO:0000256" key="4">
    <source>
        <dbReference type="ARBA" id="ARBA00023163"/>
    </source>
</evidence>
<dbReference type="PANTHER" id="PTHR48111:SF22">
    <property type="entry name" value="REGULATOR OF RPOS"/>
    <property type="match status" value="1"/>
</dbReference>
<dbReference type="Proteomes" id="UP000005709">
    <property type="component" value="Unassembled WGS sequence"/>
</dbReference>
<feature type="domain" description="Response regulatory" evidence="6">
    <location>
        <begin position="2"/>
        <end position="110"/>
    </location>
</feature>
<comment type="caution">
    <text evidence="7">The sequence shown here is derived from an EMBL/GenBank/DDBJ whole genome shotgun (WGS) entry which is preliminary data.</text>
</comment>
<accession>C8PHW6</accession>
<keyword evidence="8" id="KW-1185">Reference proteome</keyword>
<evidence type="ECO:0000313" key="7">
    <source>
        <dbReference type="EMBL" id="EEV17730.1"/>
    </source>
</evidence>
<dbReference type="PROSITE" id="PS50110">
    <property type="entry name" value="RESPONSE_REGULATORY"/>
    <property type="match status" value="1"/>
</dbReference>
<reference evidence="7 8" key="1">
    <citation type="submission" date="2009-07" db="EMBL/GenBank/DDBJ databases">
        <authorList>
            <person name="Madupu R."/>
            <person name="Sebastian Y."/>
            <person name="Durkin A.S."/>
            <person name="Torralba M."/>
            <person name="Methe B."/>
            <person name="Sutton G.G."/>
            <person name="Strausberg R.L."/>
            <person name="Nelson K.E."/>
        </authorList>
    </citation>
    <scope>NUCLEOTIDE SEQUENCE [LARGE SCALE GENOMIC DNA]</scope>
    <source>
        <strain evidence="7 8">RM3268</strain>
    </source>
</reference>
<evidence type="ECO:0000259" key="6">
    <source>
        <dbReference type="PROSITE" id="PS50110"/>
    </source>
</evidence>
<dbReference type="Gene3D" id="3.40.50.2300">
    <property type="match status" value="1"/>
</dbReference>
<proteinExistence type="predicted"/>
<evidence type="ECO:0000313" key="8">
    <source>
        <dbReference type="Proteomes" id="UP000005709"/>
    </source>
</evidence>
<keyword evidence="4" id="KW-0804">Transcription</keyword>
<dbReference type="GO" id="GO:0000156">
    <property type="term" value="F:phosphorelay response regulator activity"/>
    <property type="evidence" value="ECO:0007669"/>
    <property type="project" value="TreeGrafter"/>
</dbReference>
<comment type="caution">
    <text evidence="5">Lacks conserved residue(s) required for the propagation of feature annotation.</text>
</comment>
<dbReference type="GO" id="GO:0000976">
    <property type="term" value="F:transcription cis-regulatory region binding"/>
    <property type="evidence" value="ECO:0007669"/>
    <property type="project" value="TreeGrafter"/>
</dbReference>
<sequence>MKILIIESESYLAQSIANKLGALGHECTNAASLAAAASLAEEFEAVLLSTSWSGASFYPLIEKFRRSIIILMVAYVDSETVLNPVKAGATDYIQKPFMIEELIKKIEHYAQFRSLKSQNEAYEALLKEASLSCEILHTRLTQIKFPLLLRGDAAARAAAVFKIALALKSRLKILSAQSLEPLERGAEIFYVPDFDSLSGAQKEKFISKTKSMRVIAGSISAQKGFSDEITLGSSKERSEILSIEEYVKLTIVAHQDEYFDSDLAAALGISRKSLWEKRKKYGIARKK</sequence>
<dbReference type="GO" id="GO:0005829">
    <property type="term" value="C:cytosol"/>
    <property type="evidence" value="ECO:0007669"/>
    <property type="project" value="TreeGrafter"/>
</dbReference>
<dbReference type="InterPro" id="IPR011006">
    <property type="entry name" value="CheY-like_superfamily"/>
</dbReference>
<keyword evidence="1" id="KW-0902">Two-component regulatory system</keyword>
<dbReference type="STRING" id="824.CGRAC_1794"/>
<keyword evidence="2" id="KW-0805">Transcription regulation</keyword>
<dbReference type="GO" id="GO:0032993">
    <property type="term" value="C:protein-DNA complex"/>
    <property type="evidence" value="ECO:0007669"/>
    <property type="project" value="TreeGrafter"/>
</dbReference>
<dbReference type="OrthoDB" id="5328903at2"/>
<dbReference type="AlphaFoldDB" id="C8PHW6"/>
<organism evidence="7 8">
    <name type="scientific">Campylobacter gracilis RM3268</name>
    <dbReference type="NCBI Taxonomy" id="553220"/>
    <lineage>
        <taxon>Bacteria</taxon>
        <taxon>Pseudomonadati</taxon>
        <taxon>Campylobacterota</taxon>
        <taxon>Epsilonproteobacteria</taxon>
        <taxon>Campylobacterales</taxon>
        <taxon>Campylobacteraceae</taxon>
        <taxon>Campylobacter</taxon>
    </lineage>
</organism>
<dbReference type="SMART" id="SM00448">
    <property type="entry name" value="REC"/>
    <property type="match status" value="1"/>
</dbReference>
<dbReference type="InterPro" id="IPR001789">
    <property type="entry name" value="Sig_transdc_resp-reg_receiver"/>
</dbReference>
<dbReference type="SUPFAM" id="SSF52172">
    <property type="entry name" value="CheY-like"/>
    <property type="match status" value="1"/>
</dbReference>
<dbReference type="GO" id="GO:0006355">
    <property type="term" value="P:regulation of DNA-templated transcription"/>
    <property type="evidence" value="ECO:0007669"/>
    <property type="project" value="TreeGrafter"/>
</dbReference>
<dbReference type="eggNOG" id="COG2204">
    <property type="taxonomic scope" value="Bacteria"/>
</dbReference>
<evidence type="ECO:0000256" key="1">
    <source>
        <dbReference type="ARBA" id="ARBA00023012"/>
    </source>
</evidence>
<dbReference type="InterPro" id="IPR039420">
    <property type="entry name" value="WalR-like"/>
</dbReference>
<dbReference type="EMBL" id="ACYG01000024">
    <property type="protein sequence ID" value="EEV17730.1"/>
    <property type="molecule type" value="Genomic_DNA"/>
</dbReference>
<gene>
    <name evidence="7" type="ORF">CAMGR0001_0562</name>
</gene>
<dbReference type="PANTHER" id="PTHR48111">
    <property type="entry name" value="REGULATOR OF RPOS"/>
    <property type="match status" value="1"/>
</dbReference>
<evidence type="ECO:0000256" key="2">
    <source>
        <dbReference type="ARBA" id="ARBA00023015"/>
    </source>
</evidence>
<evidence type="ECO:0000256" key="5">
    <source>
        <dbReference type="PROSITE-ProRule" id="PRU00169"/>
    </source>
</evidence>
<evidence type="ECO:0000256" key="3">
    <source>
        <dbReference type="ARBA" id="ARBA00023125"/>
    </source>
</evidence>
<dbReference type="RefSeq" id="WP_005871327.1">
    <property type="nucleotide sequence ID" value="NZ_ACYG01000024.1"/>
</dbReference>
<protein>
    <submittedName>
        <fullName evidence="7">Response regulator receiver domain protein</fullName>
    </submittedName>
</protein>